<dbReference type="NCBIfam" id="NF001588">
    <property type="entry name" value="PRK00392.8-5"/>
    <property type="match status" value="1"/>
</dbReference>
<comment type="function">
    <text evidence="11">Promotes RNA polymerase assembly. Latches the N- and C-terminal regions of the beta' subunit thereby facilitating its interaction with the beta and alpha subunits.</text>
</comment>
<evidence type="ECO:0000313" key="12">
    <source>
        <dbReference type="EMBL" id="SJZ39080.1"/>
    </source>
</evidence>
<dbReference type="HAMAP" id="MF_00366">
    <property type="entry name" value="RNApol_bact_RpoZ"/>
    <property type="match status" value="1"/>
</dbReference>
<dbReference type="GO" id="GO:0006351">
    <property type="term" value="P:DNA-templated transcription"/>
    <property type="evidence" value="ECO:0007669"/>
    <property type="project" value="UniProtKB-UniRule"/>
</dbReference>
<dbReference type="InterPro" id="IPR036161">
    <property type="entry name" value="RPB6/omega-like_sf"/>
</dbReference>
<evidence type="ECO:0000313" key="13">
    <source>
        <dbReference type="Proteomes" id="UP000190423"/>
    </source>
</evidence>
<keyword evidence="7 11" id="KW-0804">Transcription</keyword>
<dbReference type="OrthoDB" id="308369at2"/>
<evidence type="ECO:0000256" key="1">
    <source>
        <dbReference type="ARBA" id="ARBA00006711"/>
    </source>
</evidence>
<keyword evidence="4 11" id="KW-0240">DNA-directed RNA polymerase</keyword>
<evidence type="ECO:0000256" key="10">
    <source>
        <dbReference type="ARBA" id="ARBA00048552"/>
    </source>
</evidence>
<keyword evidence="13" id="KW-1185">Reference proteome</keyword>
<dbReference type="GeneID" id="78316359"/>
<protein>
    <recommendedName>
        <fullName evidence="3 11">DNA-directed RNA polymerase subunit omega</fullName>
        <shortName evidence="11">RNAP omega subunit</shortName>
        <ecNumber evidence="2 11">2.7.7.6</ecNumber>
    </recommendedName>
    <alternativeName>
        <fullName evidence="9 11">RNA polymerase omega subunit</fullName>
    </alternativeName>
    <alternativeName>
        <fullName evidence="8 11">Transcriptase subunit omega</fullName>
    </alternativeName>
</protein>
<keyword evidence="6 11" id="KW-0548">Nucleotidyltransferase</keyword>
<evidence type="ECO:0000256" key="2">
    <source>
        <dbReference type="ARBA" id="ARBA00012418"/>
    </source>
</evidence>
<dbReference type="RefSeq" id="WP_078932979.1">
    <property type="nucleotide sequence ID" value="NZ_FUWG01000007.1"/>
</dbReference>
<dbReference type="GO" id="GO:0003899">
    <property type="term" value="F:DNA-directed RNA polymerase activity"/>
    <property type="evidence" value="ECO:0007669"/>
    <property type="project" value="UniProtKB-UniRule"/>
</dbReference>
<evidence type="ECO:0000256" key="11">
    <source>
        <dbReference type="HAMAP-Rule" id="MF_00366"/>
    </source>
</evidence>
<accession>A0A1T4K9F7</accession>
<reference evidence="12 13" key="1">
    <citation type="submission" date="2017-02" db="EMBL/GenBank/DDBJ databases">
        <authorList>
            <person name="Peterson S.W."/>
        </authorList>
    </citation>
    <scope>NUCLEOTIDE SEQUENCE [LARGE SCALE GENOMIC DNA]</scope>
    <source>
        <strain evidence="12 13">ATCC BAA-908</strain>
    </source>
</reference>
<dbReference type="SMART" id="SM01409">
    <property type="entry name" value="RNA_pol_Rpb6"/>
    <property type="match status" value="1"/>
</dbReference>
<gene>
    <name evidence="11" type="primary">rpoZ</name>
    <name evidence="12" type="ORF">SAMN02745149_01060</name>
</gene>
<organism evidence="12 13">
    <name type="scientific">Treponema porcinum</name>
    <dbReference type="NCBI Taxonomy" id="261392"/>
    <lineage>
        <taxon>Bacteria</taxon>
        <taxon>Pseudomonadati</taxon>
        <taxon>Spirochaetota</taxon>
        <taxon>Spirochaetia</taxon>
        <taxon>Spirochaetales</taxon>
        <taxon>Treponemataceae</taxon>
        <taxon>Treponema</taxon>
    </lineage>
</organism>
<evidence type="ECO:0000256" key="8">
    <source>
        <dbReference type="ARBA" id="ARBA00029924"/>
    </source>
</evidence>
<dbReference type="Pfam" id="PF01192">
    <property type="entry name" value="RNA_pol_Rpb6"/>
    <property type="match status" value="1"/>
</dbReference>
<name>A0A1T4K9F7_TREPO</name>
<dbReference type="Proteomes" id="UP000190423">
    <property type="component" value="Unassembled WGS sequence"/>
</dbReference>
<comment type="catalytic activity">
    <reaction evidence="10 11">
        <text>RNA(n) + a ribonucleoside 5'-triphosphate = RNA(n+1) + diphosphate</text>
        <dbReference type="Rhea" id="RHEA:21248"/>
        <dbReference type="Rhea" id="RHEA-COMP:14527"/>
        <dbReference type="Rhea" id="RHEA-COMP:17342"/>
        <dbReference type="ChEBI" id="CHEBI:33019"/>
        <dbReference type="ChEBI" id="CHEBI:61557"/>
        <dbReference type="ChEBI" id="CHEBI:140395"/>
        <dbReference type="EC" id="2.7.7.6"/>
    </reaction>
</comment>
<dbReference type="STRING" id="261392.SAMN02745149_01060"/>
<comment type="similarity">
    <text evidence="1 11">Belongs to the RNA polymerase subunit omega family.</text>
</comment>
<evidence type="ECO:0000256" key="5">
    <source>
        <dbReference type="ARBA" id="ARBA00022679"/>
    </source>
</evidence>
<sequence>METIFPLEQLASFDGNIYEITVAASRRAYQMAKINDPEIERNAGKSVSVAARQLFCKKVNYRIESPANK</sequence>
<comment type="subunit">
    <text evidence="11">The RNAP catalytic core consists of 2 alpha, 1 beta, 1 beta' and 1 omega subunit. When a sigma factor is associated with the core the holoenzyme is formed, which can initiate transcription.</text>
</comment>
<proteinExistence type="inferred from homology"/>
<keyword evidence="5 11" id="KW-0808">Transferase</keyword>
<dbReference type="InterPro" id="IPR006110">
    <property type="entry name" value="Pol_omega/Rpo6/RPB6"/>
</dbReference>
<dbReference type="InterPro" id="IPR003716">
    <property type="entry name" value="DNA-dir_RNA_pol_omega"/>
</dbReference>
<dbReference type="AlphaFoldDB" id="A0A1T4K9F7"/>
<evidence type="ECO:0000256" key="9">
    <source>
        <dbReference type="ARBA" id="ARBA00030998"/>
    </source>
</evidence>
<evidence type="ECO:0000256" key="3">
    <source>
        <dbReference type="ARBA" id="ARBA00013725"/>
    </source>
</evidence>
<dbReference type="EMBL" id="FUWG01000007">
    <property type="protein sequence ID" value="SJZ39080.1"/>
    <property type="molecule type" value="Genomic_DNA"/>
</dbReference>
<dbReference type="Gene3D" id="3.90.940.10">
    <property type="match status" value="1"/>
</dbReference>
<evidence type="ECO:0000256" key="6">
    <source>
        <dbReference type="ARBA" id="ARBA00022695"/>
    </source>
</evidence>
<dbReference type="GO" id="GO:0000428">
    <property type="term" value="C:DNA-directed RNA polymerase complex"/>
    <property type="evidence" value="ECO:0007669"/>
    <property type="project" value="UniProtKB-KW"/>
</dbReference>
<evidence type="ECO:0000256" key="4">
    <source>
        <dbReference type="ARBA" id="ARBA00022478"/>
    </source>
</evidence>
<dbReference type="GO" id="GO:0003677">
    <property type="term" value="F:DNA binding"/>
    <property type="evidence" value="ECO:0007669"/>
    <property type="project" value="UniProtKB-UniRule"/>
</dbReference>
<evidence type="ECO:0000256" key="7">
    <source>
        <dbReference type="ARBA" id="ARBA00023163"/>
    </source>
</evidence>
<dbReference type="SUPFAM" id="SSF63562">
    <property type="entry name" value="RPB6/omega subunit-like"/>
    <property type="match status" value="1"/>
</dbReference>
<dbReference type="EC" id="2.7.7.6" evidence="2 11"/>